<dbReference type="InterPro" id="IPR008920">
    <property type="entry name" value="TF_FadR/GntR_C"/>
</dbReference>
<dbReference type="PANTHER" id="PTHR43537:SF24">
    <property type="entry name" value="GLUCONATE OPERON TRANSCRIPTIONAL REPRESSOR"/>
    <property type="match status" value="1"/>
</dbReference>
<dbReference type="CDD" id="cd07377">
    <property type="entry name" value="WHTH_GntR"/>
    <property type="match status" value="1"/>
</dbReference>
<evidence type="ECO:0000313" key="7">
    <source>
        <dbReference type="Proteomes" id="UP000273119"/>
    </source>
</evidence>
<evidence type="ECO:0000256" key="1">
    <source>
        <dbReference type="ARBA" id="ARBA00023015"/>
    </source>
</evidence>
<dbReference type="Gene3D" id="1.20.120.530">
    <property type="entry name" value="GntR ligand-binding domain-like"/>
    <property type="match status" value="1"/>
</dbReference>
<organism evidence="6 7">
    <name type="scientific">Galactobacter caseinivorans</name>
    <dbReference type="NCBI Taxonomy" id="2676123"/>
    <lineage>
        <taxon>Bacteria</taxon>
        <taxon>Bacillati</taxon>
        <taxon>Actinomycetota</taxon>
        <taxon>Actinomycetes</taxon>
        <taxon>Micrococcales</taxon>
        <taxon>Micrococcaceae</taxon>
        <taxon>Galactobacter</taxon>
    </lineage>
</organism>
<dbReference type="EMBL" id="QQXL01000005">
    <property type="protein sequence ID" value="RKW70132.1"/>
    <property type="molecule type" value="Genomic_DNA"/>
</dbReference>
<evidence type="ECO:0000256" key="4">
    <source>
        <dbReference type="SAM" id="MobiDB-lite"/>
    </source>
</evidence>
<name>A0A496PI32_9MICC</name>
<accession>A0A496PI32</accession>
<dbReference type="SUPFAM" id="SSF46785">
    <property type="entry name" value="Winged helix' DNA-binding domain"/>
    <property type="match status" value="1"/>
</dbReference>
<dbReference type="Proteomes" id="UP000273119">
    <property type="component" value="Unassembled WGS sequence"/>
</dbReference>
<dbReference type="SUPFAM" id="SSF48008">
    <property type="entry name" value="GntR ligand-binding domain-like"/>
    <property type="match status" value="1"/>
</dbReference>
<feature type="domain" description="HTH gntR-type" evidence="5">
    <location>
        <begin position="64"/>
        <end position="136"/>
    </location>
</feature>
<dbReference type="PROSITE" id="PS50949">
    <property type="entry name" value="HTH_GNTR"/>
    <property type="match status" value="1"/>
</dbReference>
<evidence type="ECO:0000256" key="3">
    <source>
        <dbReference type="ARBA" id="ARBA00023163"/>
    </source>
</evidence>
<sequence length="308" mass="33238">MASAPSPGPDRTPGSAPQRTPGHAPDQSPEPPRGAGAGPEREPEVGTEAETETELGHGESPFQGRAHQRVLDWVEAQLRAGQLRIGDQLPGERALAETHGISRASVRDAIRTLEVMGLVRTSTGSGPRSGAVLISRPAKGISNMLRLHVASSGLEVEDVVEVRALLETWAATVVDFNEIPDGGREILVEAADLLEMMDDADLTRAEFQALDTRFHVLLAKLAGNNVLDAIMASLKDAIGDLVSASVDDNATWEPIAKVLRGQHREIFHAVQSGEHQHAANLLREHIEWFYSHTSDQRPGEAEHPPRLV</sequence>
<feature type="region of interest" description="Disordered" evidence="4">
    <location>
        <begin position="1"/>
        <end position="64"/>
    </location>
</feature>
<dbReference type="InterPro" id="IPR036390">
    <property type="entry name" value="WH_DNA-bd_sf"/>
</dbReference>
<evidence type="ECO:0000313" key="6">
    <source>
        <dbReference type="EMBL" id="RKW70132.1"/>
    </source>
</evidence>
<feature type="compositionally biased region" description="Pro residues" evidence="4">
    <location>
        <begin position="1"/>
        <end position="10"/>
    </location>
</feature>
<evidence type="ECO:0000259" key="5">
    <source>
        <dbReference type="PROSITE" id="PS50949"/>
    </source>
</evidence>
<dbReference type="AlphaFoldDB" id="A0A496PI32"/>
<protein>
    <submittedName>
        <fullName evidence="6">FCD domain-containing protein</fullName>
    </submittedName>
</protein>
<reference evidence="6 7" key="1">
    <citation type="submission" date="2018-07" db="EMBL/GenBank/DDBJ databases">
        <title>Arthrobacter sp. nov., isolated from raw cow's milk with high bacterial count.</title>
        <authorList>
            <person name="Hahne J."/>
            <person name="Isele D."/>
            <person name="Lipski A."/>
        </authorList>
    </citation>
    <scope>NUCLEOTIDE SEQUENCE [LARGE SCALE GENOMIC DNA]</scope>
    <source>
        <strain evidence="6 7">JZ R-183</strain>
    </source>
</reference>
<keyword evidence="3" id="KW-0804">Transcription</keyword>
<dbReference type="GO" id="GO:0003700">
    <property type="term" value="F:DNA-binding transcription factor activity"/>
    <property type="evidence" value="ECO:0007669"/>
    <property type="project" value="InterPro"/>
</dbReference>
<dbReference type="Pfam" id="PF07729">
    <property type="entry name" value="FCD"/>
    <property type="match status" value="1"/>
</dbReference>
<dbReference type="SMART" id="SM00895">
    <property type="entry name" value="FCD"/>
    <property type="match status" value="1"/>
</dbReference>
<dbReference type="InterPro" id="IPR036388">
    <property type="entry name" value="WH-like_DNA-bd_sf"/>
</dbReference>
<dbReference type="PRINTS" id="PR00035">
    <property type="entry name" value="HTHGNTR"/>
</dbReference>
<keyword evidence="7" id="KW-1185">Reference proteome</keyword>
<dbReference type="PANTHER" id="PTHR43537">
    <property type="entry name" value="TRANSCRIPTIONAL REGULATOR, GNTR FAMILY"/>
    <property type="match status" value="1"/>
</dbReference>
<proteinExistence type="predicted"/>
<dbReference type="GO" id="GO:0003677">
    <property type="term" value="F:DNA binding"/>
    <property type="evidence" value="ECO:0007669"/>
    <property type="project" value="UniProtKB-KW"/>
</dbReference>
<gene>
    <name evidence="6" type="ORF">DWQ67_09265</name>
</gene>
<dbReference type="Gene3D" id="1.10.10.10">
    <property type="entry name" value="Winged helix-like DNA-binding domain superfamily/Winged helix DNA-binding domain"/>
    <property type="match status" value="1"/>
</dbReference>
<dbReference type="InterPro" id="IPR011711">
    <property type="entry name" value="GntR_C"/>
</dbReference>
<dbReference type="InterPro" id="IPR000524">
    <property type="entry name" value="Tscrpt_reg_HTH_GntR"/>
</dbReference>
<comment type="caution">
    <text evidence="6">The sequence shown here is derived from an EMBL/GenBank/DDBJ whole genome shotgun (WGS) entry which is preliminary data.</text>
</comment>
<dbReference type="Pfam" id="PF00392">
    <property type="entry name" value="GntR"/>
    <property type="match status" value="1"/>
</dbReference>
<evidence type="ECO:0000256" key="2">
    <source>
        <dbReference type="ARBA" id="ARBA00023125"/>
    </source>
</evidence>
<keyword evidence="1" id="KW-0805">Transcription regulation</keyword>
<keyword evidence="2" id="KW-0238">DNA-binding</keyword>
<dbReference type="SMART" id="SM00345">
    <property type="entry name" value="HTH_GNTR"/>
    <property type="match status" value="1"/>
</dbReference>